<reference evidence="1 2" key="1">
    <citation type="journal article" date="2016" name="Front. Microbiol.">
        <title>Genome and transcriptome sequences reveal the specific parasitism of the nematophagous Purpureocillium lilacinum 36-1.</title>
        <authorList>
            <person name="Xie J."/>
            <person name="Li S."/>
            <person name="Mo C."/>
            <person name="Xiao X."/>
            <person name="Peng D."/>
            <person name="Wang G."/>
            <person name="Xiao Y."/>
        </authorList>
    </citation>
    <scope>NUCLEOTIDE SEQUENCE [LARGE SCALE GENOMIC DNA]</scope>
    <source>
        <strain evidence="1 2">36-1</strain>
    </source>
</reference>
<evidence type="ECO:0008006" key="3">
    <source>
        <dbReference type="Google" id="ProtNLM"/>
    </source>
</evidence>
<dbReference type="AlphaFoldDB" id="A0A2U3EMF3"/>
<gene>
    <name evidence="1" type="ORF">PCL_06331</name>
</gene>
<dbReference type="Gene3D" id="3.80.10.10">
    <property type="entry name" value="Ribonuclease Inhibitor"/>
    <property type="match status" value="1"/>
</dbReference>
<accession>A0A2U3EMF3</accession>
<evidence type="ECO:0000313" key="1">
    <source>
        <dbReference type="EMBL" id="PWI75673.1"/>
    </source>
</evidence>
<sequence>MDRPSNAAEGLSMAPSQTMTASTASAASAITLTTIPVEILRMIFVEFSWYHNKQADSANHKALCCRSLLALSKTCRRLCAVAQPFLYYDPARICLYGNLLGTSRRFLLLRTLVDRPDLAACVRRLGPMARERCGFEEEELRFCKATARRLGLTLPNDPDWNCLDGQTTRSQASSFYSQLFLALAPNVKTFVLELLGTDLAEGDFQTSFFVLTERLTSLHEAALLPRLGHVQICTNTYGMLGQESPATLALPRIAPFMTQLRIQAVVGSAGDDIGPDGEAKCGLPMVPNLRVLELAKGGFEDTQFPYLLKLITRCPTLERFRFSADGFINEFGTEHLTPRSFLDALQHVRKTLRHLHLDFNDASFDLDEHQEFGALLPTFDRLETLKLDIAAFVFDDMDGESLQDNAACLTDILPNSIRHLRLMINHLEHSNLWVQILDLAKAAGAGKFPELSQVELCASSSGERMFTDEAFVKIKGWTRKQVTDVRTELAKAAVTFTCMTGEEYYDEEMPCLVTD</sequence>
<comment type="caution">
    <text evidence="1">The sequence shown here is derived from an EMBL/GenBank/DDBJ whole genome shotgun (WGS) entry which is preliminary data.</text>
</comment>
<organism evidence="1 2">
    <name type="scientific">Purpureocillium lilacinum</name>
    <name type="common">Paecilomyces lilacinus</name>
    <dbReference type="NCBI Taxonomy" id="33203"/>
    <lineage>
        <taxon>Eukaryota</taxon>
        <taxon>Fungi</taxon>
        <taxon>Dikarya</taxon>
        <taxon>Ascomycota</taxon>
        <taxon>Pezizomycotina</taxon>
        <taxon>Sordariomycetes</taxon>
        <taxon>Hypocreomycetidae</taxon>
        <taxon>Hypocreales</taxon>
        <taxon>Ophiocordycipitaceae</taxon>
        <taxon>Purpureocillium</taxon>
    </lineage>
</organism>
<dbReference type="SUPFAM" id="SSF52047">
    <property type="entry name" value="RNI-like"/>
    <property type="match status" value="1"/>
</dbReference>
<dbReference type="EMBL" id="LCWV01000002">
    <property type="protein sequence ID" value="PWI75673.1"/>
    <property type="molecule type" value="Genomic_DNA"/>
</dbReference>
<evidence type="ECO:0000313" key="2">
    <source>
        <dbReference type="Proteomes" id="UP000245956"/>
    </source>
</evidence>
<dbReference type="Proteomes" id="UP000245956">
    <property type="component" value="Unassembled WGS sequence"/>
</dbReference>
<name>A0A2U3EMF3_PURLI</name>
<proteinExistence type="predicted"/>
<protein>
    <recommendedName>
        <fullName evidence="3">F-box domain-containing protein</fullName>
    </recommendedName>
</protein>
<dbReference type="InterPro" id="IPR032675">
    <property type="entry name" value="LRR_dom_sf"/>
</dbReference>